<dbReference type="InterPro" id="IPR018146">
    <property type="entry name" value="Glyoxalase_1_CS"/>
</dbReference>
<protein>
    <submittedName>
        <fullName evidence="4">Putative 2,3-dihydroxybiphenyl 1,2-dioxygenase protein</fullName>
    </submittedName>
</protein>
<dbReference type="GO" id="GO:0046872">
    <property type="term" value="F:metal ion binding"/>
    <property type="evidence" value="ECO:0007669"/>
    <property type="project" value="UniProtKB-KW"/>
</dbReference>
<reference evidence="4" key="2">
    <citation type="journal article" date="2011" name="J. Bacteriol.">
        <title>Long-chain N-acyl amino acid synthases are linked to the putative PEP-CTERM/exosortase protein-sorting system in Gram-negative bacteria.</title>
        <authorList>
            <person name="Craig J.W."/>
            <person name="Cherry M.A."/>
            <person name="Brady S.F."/>
        </authorList>
    </citation>
    <scope>NUCLEOTIDE SEQUENCE</scope>
</reference>
<dbReference type="InterPro" id="IPR037523">
    <property type="entry name" value="VOC_core"/>
</dbReference>
<reference evidence="4" key="1">
    <citation type="journal article" date="2004" name="Appl. Environ. Microbiol.">
        <title>Long-chain N-acyltyrosine synthases from environmental DNA.</title>
        <authorList>
            <person name="Brady S.F."/>
            <person name="Chao C.J."/>
            <person name="Clardy J."/>
        </authorList>
    </citation>
    <scope>NUCLEOTIDE SEQUENCE</scope>
</reference>
<evidence type="ECO:0000256" key="1">
    <source>
        <dbReference type="ARBA" id="ARBA00022723"/>
    </source>
</evidence>
<dbReference type="Gene3D" id="3.10.180.10">
    <property type="entry name" value="2,3-Dihydroxybiphenyl 1,2-Dioxygenase, domain 1"/>
    <property type="match status" value="1"/>
</dbReference>
<evidence type="ECO:0000259" key="3">
    <source>
        <dbReference type="PROSITE" id="PS51819"/>
    </source>
</evidence>
<evidence type="ECO:0000256" key="2">
    <source>
        <dbReference type="SAM" id="MobiDB-lite"/>
    </source>
</evidence>
<keyword evidence="1" id="KW-0479">Metal-binding</keyword>
<dbReference type="GO" id="GO:0051213">
    <property type="term" value="F:dioxygenase activity"/>
    <property type="evidence" value="ECO:0007669"/>
    <property type="project" value="UniProtKB-KW"/>
</dbReference>
<organism evidence="4">
    <name type="scientific">uncultured bacterium CSL144</name>
    <dbReference type="NCBI Taxonomy" id="1091570"/>
    <lineage>
        <taxon>Bacteria</taxon>
        <taxon>environmental samples</taxon>
    </lineage>
</organism>
<name>G4WVR1_9BACT</name>
<dbReference type="PANTHER" id="PTHR43279">
    <property type="entry name" value="CATECHOL-2,3-DIOXYGENASE"/>
    <property type="match status" value="1"/>
</dbReference>
<dbReference type="PROSITE" id="PS51819">
    <property type="entry name" value="VOC"/>
    <property type="match status" value="1"/>
</dbReference>
<dbReference type="Pfam" id="PF00903">
    <property type="entry name" value="Glyoxalase"/>
    <property type="match status" value="1"/>
</dbReference>
<dbReference type="InterPro" id="IPR029068">
    <property type="entry name" value="Glyas_Bleomycin-R_OHBP_Dase"/>
</dbReference>
<evidence type="ECO:0000313" key="4">
    <source>
        <dbReference type="EMBL" id="AEQ20513.1"/>
    </source>
</evidence>
<dbReference type="SUPFAM" id="SSF54593">
    <property type="entry name" value="Glyoxalase/Bleomycin resistance protein/Dihydroxybiphenyl dioxygenase"/>
    <property type="match status" value="1"/>
</dbReference>
<accession>G4WVR1</accession>
<dbReference type="InterPro" id="IPR004360">
    <property type="entry name" value="Glyas_Fos-R_dOase_dom"/>
</dbReference>
<dbReference type="PANTHER" id="PTHR43279:SF1">
    <property type="entry name" value="CATECHOL-2,3-DIOXYGENASE"/>
    <property type="match status" value="1"/>
</dbReference>
<sequence length="167" mass="18773">MAIQRTGHVAIRVRDLEAAKRFYGDILGMKLGMEIPGQGLFFRFNNYHHDLAVFKAHDGAEPASKNHAGVAHIAMVADDFDTVLGMYRRLREQGVPVSRTIDHGATKSIYFSDPDGIELEIYCEVPEFDWRHNGMVRVAMDIENESAAKPMSPEQARTMSLRLPSDL</sequence>
<keyword evidence="4" id="KW-0560">Oxidoreductase</keyword>
<dbReference type="PROSITE" id="PS00934">
    <property type="entry name" value="GLYOXALASE_I_1"/>
    <property type="match status" value="1"/>
</dbReference>
<feature type="region of interest" description="Disordered" evidence="2">
    <location>
        <begin position="146"/>
        <end position="167"/>
    </location>
</feature>
<dbReference type="EMBL" id="JF429412">
    <property type="protein sequence ID" value="AEQ20513.1"/>
    <property type="molecule type" value="Genomic_DNA"/>
</dbReference>
<proteinExistence type="predicted"/>
<keyword evidence="4" id="KW-0223">Dioxygenase</keyword>
<dbReference type="AlphaFoldDB" id="G4WVR1"/>
<dbReference type="GO" id="GO:0004462">
    <property type="term" value="F:lactoylglutathione lyase activity"/>
    <property type="evidence" value="ECO:0007669"/>
    <property type="project" value="InterPro"/>
</dbReference>
<feature type="domain" description="VOC" evidence="3">
    <location>
        <begin position="5"/>
        <end position="124"/>
    </location>
</feature>